<dbReference type="Proteomes" id="UP000887574">
    <property type="component" value="Unplaced"/>
</dbReference>
<reference evidence="3" key="1">
    <citation type="submission" date="2022-11" db="UniProtKB">
        <authorList>
            <consortium name="WormBaseParasite"/>
        </authorList>
    </citation>
    <scope>IDENTIFICATION</scope>
</reference>
<organism evidence="2 3">
    <name type="scientific">Ditylenchus dipsaci</name>
    <dbReference type="NCBI Taxonomy" id="166011"/>
    <lineage>
        <taxon>Eukaryota</taxon>
        <taxon>Metazoa</taxon>
        <taxon>Ecdysozoa</taxon>
        <taxon>Nematoda</taxon>
        <taxon>Chromadorea</taxon>
        <taxon>Rhabditida</taxon>
        <taxon>Tylenchina</taxon>
        <taxon>Tylenchomorpha</taxon>
        <taxon>Sphaerularioidea</taxon>
        <taxon>Anguinidae</taxon>
        <taxon>Anguininae</taxon>
        <taxon>Ditylenchus</taxon>
    </lineage>
</organism>
<keyword evidence="2" id="KW-1185">Reference proteome</keyword>
<feature type="compositionally biased region" description="Basic and acidic residues" evidence="1">
    <location>
        <begin position="61"/>
        <end position="76"/>
    </location>
</feature>
<protein>
    <submittedName>
        <fullName evidence="3">Uncharacterized protein</fullName>
    </submittedName>
</protein>
<evidence type="ECO:0000256" key="1">
    <source>
        <dbReference type="SAM" id="MobiDB-lite"/>
    </source>
</evidence>
<accession>A0A915ERG3</accession>
<dbReference type="WBParaSite" id="jg8547">
    <property type="protein sequence ID" value="jg8547"/>
    <property type="gene ID" value="jg8547"/>
</dbReference>
<feature type="region of interest" description="Disordered" evidence="1">
    <location>
        <begin position="1"/>
        <end position="76"/>
    </location>
</feature>
<evidence type="ECO:0000313" key="2">
    <source>
        <dbReference type="Proteomes" id="UP000887574"/>
    </source>
</evidence>
<feature type="compositionally biased region" description="Basic and acidic residues" evidence="1">
    <location>
        <begin position="1"/>
        <end position="46"/>
    </location>
</feature>
<evidence type="ECO:0000313" key="3">
    <source>
        <dbReference type="WBParaSite" id="jg8547"/>
    </source>
</evidence>
<sequence>MGTKMKAEAVAKKQADSKNLEEDAEQKQDIDFMKKRQSEDKGKKDVSPQPGGRAQPQSKDSQIKEKPEKVAPKAKPLKAEVKVEAVFSGASQQTGDNTCCIVEEVRDFDQLAICGIRIHAKKPRTERIGVGVSFSKEMQMLDVELEESFTAKKQEEQAEQALLVADHEEGQLLIQISKYQEDGQLKKAAKRRKSKRVSRDAGQMDRLKPSMGLAFSRDKSPMGTHYLNVDVDIEAGEETSSTDGIIELESLEYEESESSVILELEEDFMDVDVDVSISETKDEEAIEAILLSRPSMM</sequence>
<name>A0A915ERG3_9BILA</name>
<dbReference type="AlphaFoldDB" id="A0A915ERG3"/>
<proteinExistence type="predicted"/>